<sequence>MKNNHKIAIVSASLGVGGAERFAGLLSMMLQDLGYEVHHLIILDVVDYDYEGELVNLGKLFVKEKGIFRAIKKGKYIAKYLAENKIDTIIDNRSRPMILREIFTKWIYGNRQTYFMIHSANLEMYIPKSCFWANYLYRNATKLICVSKGIEESIKNKYLLNNTQTIYNPVVVTESVMEKPKHLPEKYLLFFGRLEENIKNFTLLLIAFSKSKVYENGVKLVIIGDGADKDFILAKIDILKLSDSVEMLPFQKNITPYIQHAHSTVLTSYFEGFPLSIVESLAVGTPVISVDCETGPKEIIQNNFNGLLVENHNEQALAEAIKKLFEDNNLYQNCKNNAKKSVEHLSLTTIAQQWQELLNTK</sequence>
<dbReference type="RefSeq" id="WP_171222951.1">
    <property type="nucleotide sequence ID" value="NZ_CP121446.1"/>
</dbReference>
<dbReference type="Gene3D" id="3.40.50.2000">
    <property type="entry name" value="Glycogen Phosphorylase B"/>
    <property type="match status" value="2"/>
</dbReference>
<name>A0A7Y3RA83_9FLAO</name>
<dbReference type="InterPro" id="IPR001296">
    <property type="entry name" value="Glyco_trans_1"/>
</dbReference>
<evidence type="ECO:0000259" key="2">
    <source>
        <dbReference type="Pfam" id="PF13439"/>
    </source>
</evidence>
<feature type="domain" description="Glycosyltransferase subfamily 4-like N-terminal" evidence="2">
    <location>
        <begin position="16"/>
        <end position="171"/>
    </location>
</feature>
<protein>
    <submittedName>
        <fullName evidence="3">Glycosyltransferase</fullName>
    </submittedName>
</protein>
<proteinExistence type="predicted"/>
<dbReference type="SUPFAM" id="SSF53756">
    <property type="entry name" value="UDP-Glycosyltransferase/glycogen phosphorylase"/>
    <property type="match status" value="1"/>
</dbReference>
<dbReference type="CDD" id="cd03811">
    <property type="entry name" value="GT4_GT28_WabH-like"/>
    <property type="match status" value="1"/>
</dbReference>
<gene>
    <name evidence="3" type="ORF">HKT18_11225</name>
</gene>
<dbReference type="GO" id="GO:0016757">
    <property type="term" value="F:glycosyltransferase activity"/>
    <property type="evidence" value="ECO:0007669"/>
    <property type="project" value="InterPro"/>
</dbReference>
<organism evidence="3 4">
    <name type="scientific">Flavobacterium rivulicola</name>
    <dbReference type="NCBI Taxonomy" id="2732161"/>
    <lineage>
        <taxon>Bacteria</taxon>
        <taxon>Pseudomonadati</taxon>
        <taxon>Bacteroidota</taxon>
        <taxon>Flavobacteriia</taxon>
        <taxon>Flavobacteriales</taxon>
        <taxon>Flavobacteriaceae</taxon>
        <taxon>Flavobacterium</taxon>
    </lineage>
</organism>
<keyword evidence="3" id="KW-0808">Transferase</keyword>
<dbReference type="InterPro" id="IPR028098">
    <property type="entry name" value="Glyco_trans_4-like_N"/>
</dbReference>
<dbReference type="Pfam" id="PF13439">
    <property type="entry name" value="Glyco_transf_4"/>
    <property type="match status" value="1"/>
</dbReference>
<dbReference type="PANTHER" id="PTHR12526">
    <property type="entry name" value="GLYCOSYLTRANSFERASE"/>
    <property type="match status" value="1"/>
</dbReference>
<feature type="domain" description="Glycosyl transferase family 1" evidence="1">
    <location>
        <begin position="181"/>
        <end position="340"/>
    </location>
</feature>
<dbReference type="Pfam" id="PF00534">
    <property type="entry name" value="Glycos_transf_1"/>
    <property type="match status" value="1"/>
</dbReference>
<accession>A0A7Y3RA83</accession>
<dbReference type="PANTHER" id="PTHR12526:SF630">
    <property type="entry name" value="GLYCOSYLTRANSFERASE"/>
    <property type="match status" value="1"/>
</dbReference>
<evidence type="ECO:0000313" key="3">
    <source>
        <dbReference type="EMBL" id="NNT72788.1"/>
    </source>
</evidence>
<keyword evidence="4" id="KW-1185">Reference proteome</keyword>
<dbReference type="AlphaFoldDB" id="A0A7Y3RA83"/>
<evidence type="ECO:0000259" key="1">
    <source>
        <dbReference type="Pfam" id="PF00534"/>
    </source>
</evidence>
<dbReference type="Proteomes" id="UP000536509">
    <property type="component" value="Unassembled WGS sequence"/>
</dbReference>
<reference evidence="3 4" key="1">
    <citation type="submission" date="2020-05" db="EMBL/GenBank/DDBJ databases">
        <title>Draft genome of Flavobacterium sp. IMCC34852.</title>
        <authorList>
            <person name="Song J."/>
            <person name="Cho J.-C."/>
        </authorList>
    </citation>
    <scope>NUCLEOTIDE SEQUENCE [LARGE SCALE GENOMIC DNA]</scope>
    <source>
        <strain evidence="3 4">IMCC34852</strain>
    </source>
</reference>
<evidence type="ECO:0000313" key="4">
    <source>
        <dbReference type="Proteomes" id="UP000536509"/>
    </source>
</evidence>
<dbReference type="EMBL" id="JABEVX010000007">
    <property type="protein sequence ID" value="NNT72788.1"/>
    <property type="molecule type" value="Genomic_DNA"/>
</dbReference>
<comment type="caution">
    <text evidence="3">The sequence shown here is derived from an EMBL/GenBank/DDBJ whole genome shotgun (WGS) entry which is preliminary data.</text>
</comment>